<dbReference type="InterPro" id="IPR013249">
    <property type="entry name" value="RNA_pol_sigma70_r4_t2"/>
</dbReference>
<evidence type="ECO:0000313" key="8">
    <source>
        <dbReference type="Proteomes" id="UP000572212"/>
    </source>
</evidence>
<dbReference type="Pfam" id="PF08281">
    <property type="entry name" value="Sigma70_r4_2"/>
    <property type="match status" value="1"/>
</dbReference>
<keyword evidence="3" id="KW-0731">Sigma factor</keyword>
<comment type="caution">
    <text evidence="7">The sequence shown here is derived from an EMBL/GenBank/DDBJ whole genome shotgun (WGS) entry which is preliminary data.</text>
</comment>
<evidence type="ECO:0000256" key="3">
    <source>
        <dbReference type="ARBA" id="ARBA00023082"/>
    </source>
</evidence>
<dbReference type="AlphaFoldDB" id="A0A841RKJ5"/>
<dbReference type="InterPro" id="IPR007627">
    <property type="entry name" value="RNA_pol_sigma70_r2"/>
</dbReference>
<dbReference type="InterPro" id="IPR014284">
    <property type="entry name" value="RNA_pol_sigma-70_dom"/>
</dbReference>
<keyword evidence="2" id="KW-0805">Transcription regulation</keyword>
<dbReference type="InterPro" id="IPR013325">
    <property type="entry name" value="RNA_pol_sigma_r2"/>
</dbReference>
<dbReference type="Gene3D" id="1.10.1740.10">
    <property type="match status" value="1"/>
</dbReference>
<dbReference type="GO" id="GO:0003677">
    <property type="term" value="F:DNA binding"/>
    <property type="evidence" value="ECO:0007669"/>
    <property type="project" value="InterPro"/>
</dbReference>
<dbReference type="GO" id="GO:0006352">
    <property type="term" value="P:DNA-templated transcription initiation"/>
    <property type="evidence" value="ECO:0007669"/>
    <property type="project" value="InterPro"/>
</dbReference>
<dbReference type="InterPro" id="IPR013324">
    <property type="entry name" value="RNA_pol_sigma_r3/r4-like"/>
</dbReference>
<dbReference type="InterPro" id="IPR036388">
    <property type="entry name" value="WH-like_DNA-bd_sf"/>
</dbReference>
<organism evidence="7 8">
    <name type="scientific">Gracilibacillus halotolerans</name>
    <dbReference type="NCBI Taxonomy" id="74386"/>
    <lineage>
        <taxon>Bacteria</taxon>
        <taxon>Bacillati</taxon>
        <taxon>Bacillota</taxon>
        <taxon>Bacilli</taxon>
        <taxon>Bacillales</taxon>
        <taxon>Bacillaceae</taxon>
        <taxon>Gracilibacillus</taxon>
    </lineage>
</organism>
<dbReference type="PANTHER" id="PTHR43133">
    <property type="entry name" value="RNA POLYMERASE ECF-TYPE SIGMA FACTO"/>
    <property type="match status" value="1"/>
</dbReference>
<evidence type="ECO:0000256" key="1">
    <source>
        <dbReference type="ARBA" id="ARBA00010641"/>
    </source>
</evidence>
<reference evidence="7 8" key="1">
    <citation type="submission" date="2020-08" db="EMBL/GenBank/DDBJ databases">
        <title>Genomic Encyclopedia of Type Strains, Phase IV (KMG-IV): sequencing the most valuable type-strain genomes for metagenomic binning, comparative biology and taxonomic classification.</title>
        <authorList>
            <person name="Goeker M."/>
        </authorList>
    </citation>
    <scope>NUCLEOTIDE SEQUENCE [LARGE SCALE GENOMIC DNA]</scope>
    <source>
        <strain evidence="7 8">DSM 11805</strain>
    </source>
</reference>
<dbReference type="SUPFAM" id="SSF88946">
    <property type="entry name" value="Sigma2 domain of RNA polymerase sigma factors"/>
    <property type="match status" value="1"/>
</dbReference>
<keyword evidence="4" id="KW-0804">Transcription</keyword>
<feature type="domain" description="RNA polymerase sigma-70 region 2" evidence="5">
    <location>
        <begin position="17"/>
        <end position="83"/>
    </location>
</feature>
<sequence length="184" mass="21634">MSIKSNQEMEYMICTWVTNYQTQLIQRAFSVVKDRQLAEDTVQEVWIKVYKNMHIAQTIDNILAWLKTVTLRTAIDLLRKEKRMKEILPDEDYLDNISTYSINNVEEAMELKQTWVMIHECLSTSSTKLKEVFDMKFSRGLSDQEIAHQLNISSSAVKTRVFRVRQVIKENYEAMEQLYVQPGA</sequence>
<evidence type="ECO:0000259" key="6">
    <source>
        <dbReference type="Pfam" id="PF08281"/>
    </source>
</evidence>
<comment type="similarity">
    <text evidence="1">Belongs to the sigma-70 factor family. ECF subfamily.</text>
</comment>
<accession>A0A841RKJ5</accession>
<dbReference type="SUPFAM" id="SSF88659">
    <property type="entry name" value="Sigma3 and sigma4 domains of RNA polymerase sigma factors"/>
    <property type="match status" value="1"/>
</dbReference>
<protein>
    <submittedName>
        <fullName evidence="7">RNA polymerase sigma-70 factor (ECF subfamily)</fullName>
    </submittedName>
</protein>
<dbReference type="GO" id="GO:0016987">
    <property type="term" value="F:sigma factor activity"/>
    <property type="evidence" value="ECO:0007669"/>
    <property type="project" value="UniProtKB-KW"/>
</dbReference>
<evidence type="ECO:0000256" key="2">
    <source>
        <dbReference type="ARBA" id="ARBA00023015"/>
    </source>
</evidence>
<evidence type="ECO:0000313" key="7">
    <source>
        <dbReference type="EMBL" id="MBB6511268.1"/>
    </source>
</evidence>
<gene>
    <name evidence="7" type="ORF">GGQ92_000035</name>
</gene>
<dbReference type="CDD" id="cd06171">
    <property type="entry name" value="Sigma70_r4"/>
    <property type="match status" value="1"/>
</dbReference>
<name>A0A841RKJ5_9BACI</name>
<evidence type="ECO:0000259" key="5">
    <source>
        <dbReference type="Pfam" id="PF04542"/>
    </source>
</evidence>
<dbReference type="RefSeq" id="WP_184243318.1">
    <property type="nucleotide sequence ID" value="NZ_BAAACU010000020.1"/>
</dbReference>
<dbReference type="Gene3D" id="1.10.10.10">
    <property type="entry name" value="Winged helix-like DNA-binding domain superfamily/Winged helix DNA-binding domain"/>
    <property type="match status" value="1"/>
</dbReference>
<dbReference type="InterPro" id="IPR039425">
    <property type="entry name" value="RNA_pol_sigma-70-like"/>
</dbReference>
<evidence type="ECO:0000256" key="4">
    <source>
        <dbReference type="ARBA" id="ARBA00023163"/>
    </source>
</evidence>
<dbReference type="PANTHER" id="PTHR43133:SF51">
    <property type="entry name" value="RNA POLYMERASE SIGMA FACTOR"/>
    <property type="match status" value="1"/>
</dbReference>
<dbReference type="NCBIfam" id="TIGR02937">
    <property type="entry name" value="sigma70-ECF"/>
    <property type="match status" value="1"/>
</dbReference>
<keyword evidence="8" id="KW-1185">Reference proteome</keyword>
<feature type="domain" description="RNA polymerase sigma factor 70 region 4 type 2" evidence="6">
    <location>
        <begin position="117"/>
        <end position="166"/>
    </location>
</feature>
<proteinExistence type="inferred from homology"/>
<dbReference type="EMBL" id="JACHON010000001">
    <property type="protein sequence ID" value="MBB6511268.1"/>
    <property type="molecule type" value="Genomic_DNA"/>
</dbReference>
<dbReference type="Proteomes" id="UP000572212">
    <property type="component" value="Unassembled WGS sequence"/>
</dbReference>
<dbReference type="Pfam" id="PF04542">
    <property type="entry name" value="Sigma70_r2"/>
    <property type="match status" value="1"/>
</dbReference>